<accession>V4HBV9</accession>
<dbReference type="eggNOG" id="arCOG06218">
    <property type="taxonomic scope" value="Archaea"/>
</dbReference>
<reference evidence="2 3" key="1">
    <citation type="journal article" date="2013" name="Genome Announc.">
        <title>Draft Genome Sequence of 'Candidatus Halobonum tyrrellensis' Strain G22, Isolated from the Hypersaline Waters of Lake Tyrrell, Australia.</title>
        <authorList>
            <person name="Ugalde J.A."/>
            <person name="Narasingarao P."/>
            <person name="Kuo S."/>
            <person name="Podell S."/>
            <person name="Allen E.E."/>
        </authorList>
    </citation>
    <scope>NUCLEOTIDE SEQUENCE [LARGE SCALE GENOMIC DNA]</scope>
    <source>
        <strain evidence="2 3">G22</strain>
    </source>
</reference>
<keyword evidence="1" id="KW-0812">Transmembrane</keyword>
<organism evidence="2 3">
    <name type="scientific">Candidatus Halobonum tyrrellensis G22</name>
    <dbReference type="NCBI Taxonomy" id="1324957"/>
    <lineage>
        <taxon>Archaea</taxon>
        <taxon>Methanobacteriati</taxon>
        <taxon>Methanobacteriota</taxon>
        <taxon>Stenosarchaea group</taxon>
        <taxon>Halobacteria</taxon>
        <taxon>Halobacteriales</taxon>
        <taxon>Haloferacaceae</taxon>
        <taxon>Candidatus Halobonum</taxon>
    </lineage>
</organism>
<proteinExistence type="predicted"/>
<evidence type="ECO:0000313" key="3">
    <source>
        <dbReference type="Proteomes" id="UP000017840"/>
    </source>
</evidence>
<dbReference type="OrthoDB" id="170690at2157"/>
<name>V4HBV9_9EURY</name>
<keyword evidence="1" id="KW-1133">Transmembrane helix</keyword>
<keyword evidence="3" id="KW-1185">Reference proteome</keyword>
<feature type="transmembrane region" description="Helical" evidence="1">
    <location>
        <begin position="231"/>
        <end position="248"/>
    </location>
</feature>
<gene>
    <name evidence="2" type="ORF">K933_13711</name>
</gene>
<dbReference type="AlphaFoldDB" id="V4HBV9"/>
<keyword evidence="1" id="KW-0472">Membrane</keyword>
<sequence>MSLPALQSDPAVPFGAAMVLVGAVVLAVCARYVWRASAVVRASDADSLDGVADGTLVRVAGETRRGDADPLVAPFSGVDCVALRYAVEERRLSPVLLPWYVTVHETAGGDGFRVRTAAAAVPVTAPAGSVVLDERTVATVGPDDDPPERVARCERAVTAVPASTVWRDPPRPLAPLARALSLGTRRYTERRASPGDEVTVVGRADGAGVDPVVVSDRPPGATLYRMARTSLAGVAAGLGGVLLGAFLLA</sequence>
<dbReference type="Proteomes" id="UP000017840">
    <property type="component" value="Unassembled WGS sequence"/>
</dbReference>
<evidence type="ECO:0000256" key="1">
    <source>
        <dbReference type="SAM" id="Phobius"/>
    </source>
</evidence>
<protein>
    <submittedName>
        <fullName evidence="2">Uncharacterized protein</fullName>
    </submittedName>
</protein>
<dbReference type="EMBL" id="ASGZ01000057">
    <property type="protein sequence ID" value="ESP87533.1"/>
    <property type="molecule type" value="Genomic_DNA"/>
</dbReference>
<dbReference type="RefSeq" id="WP_023395316.1">
    <property type="nucleotide sequence ID" value="NZ_ASGZ01000057.1"/>
</dbReference>
<evidence type="ECO:0000313" key="2">
    <source>
        <dbReference type="EMBL" id="ESP87533.1"/>
    </source>
</evidence>
<comment type="caution">
    <text evidence="2">The sequence shown here is derived from an EMBL/GenBank/DDBJ whole genome shotgun (WGS) entry which is preliminary data.</text>
</comment>
<feature type="transmembrane region" description="Helical" evidence="1">
    <location>
        <begin position="12"/>
        <end position="34"/>
    </location>
</feature>